<feature type="compositionally biased region" description="Basic and acidic residues" evidence="2">
    <location>
        <begin position="1"/>
        <end position="23"/>
    </location>
</feature>
<dbReference type="EMBL" id="JAATIS010005477">
    <property type="protein sequence ID" value="KAG2459330.1"/>
    <property type="molecule type" value="Genomic_DNA"/>
</dbReference>
<sequence length="284" mass="31562">MRVEKQMEPRKSEERTKANRGHEAQGAAPLTSRRLPLPKRRMPSCAPWSLQRRRPASASARLENGRGSDPTMPPTEEGAAAADLRNKSEAGIPQEITFPSRLVYYLNEDSESSNHNLNTQARNQRKQGQAIHLAQASFQLEAFGSPFILDLFLNSDLLSSDYVEIHYEDGRPVETKADLARPHIIQKAQGLGLAQQTSNVGFTLPMDLLGPPRVGTLHGGIAIPSATLCFLSMRYSVDKGGLGSPPERFHSDLWMRFEFPLDSLDQRRPFSPPKLASPLHSVEF</sequence>
<keyword evidence="5" id="KW-1185">Reference proteome</keyword>
<dbReference type="Proteomes" id="UP000886611">
    <property type="component" value="Unassembled WGS sequence"/>
</dbReference>
<dbReference type="Pfam" id="PF01562">
    <property type="entry name" value="Pep_M12B_propep"/>
    <property type="match status" value="1"/>
</dbReference>
<organism evidence="4 5">
    <name type="scientific">Polypterus senegalus</name>
    <name type="common">Senegal bichir</name>
    <dbReference type="NCBI Taxonomy" id="55291"/>
    <lineage>
        <taxon>Eukaryota</taxon>
        <taxon>Metazoa</taxon>
        <taxon>Chordata</taxon>
        <taxon>Craniata</taxon>
        <taxon>Vertebrata</taxon>
        <taxon>Euteleostomi</taxon>
        <taxon>Actinopterygii</taxon>
        <taxon>Polypteriformes</taxon>
        <taxon>Polypteridae</taxon>
        <taxon>Polypterus</taxon>
    </lineage>
</organism>
<feature type="non-terminal residue" evidence="4">
    <location>
        <position position="1"/>
    </location>
</feature>
<comment type="caution">
    <text evidence="4">The sequence shown here is derived from an EMBL/GenBank/DDBJ whole genome shotgun (WGS) entry which is preliminary data.</text>
</comment>
<evidence type="ECO:0000313" key="4">
    <source>
        <dbReference type="EMBL" id="KAG2459330.1"/>
    </source>
</evidence>
<protein>
    <submittedName>
        <fullName evidence="4">ADA23 protein</fullName>
    </submittedName>
</protein>
<proteinExistence type="predicted"/>
<evidence type="ECO:0000259" key="3">
    <source>
        <dbReference type="Pfam" id="PF01562"/>
    </source>
</evidence>
<evidence type="ECO:0000256" key="1">
    <source>
        <dbReference type="ARBA" id="ARBA00023157"/>
    </source>
</evidence>
<accession>A0A8X7X0N1</accession>
<name>A0A8X7X0N1_POLSE</name>
<dbReference type="AlphaFoldDB" id="A0A8X7X0N1"/>
<reference evidence="4 5" key="1">
    <citation type="journal article" date="2021" name="Cell">
        <title>Tracing the genetic footprints of vertebrate landing in non-teleost ray-finned fishes.</title>
        <authorList>
            <person name="Bi X."/>
            <person name="Wang K."/>
            <person name="Yang L."/>
            <person name="Pan H."/>
            <person name="Jiang H."/>
            <person name="Wei Q."/>
            <person name="Fang M."/>
            <person name="Yu H."/>
            <person name="Zhu C."/>
            <person name="Cai Y."/>
            <person name="He Y."/>
            <person name="Gan X."/>
            <person name="Zeng H."/>
            <person name="Yu D."/>
            <person name="Zhu Y."/>
            <person name="Jiang H."/>
            <person name="Qiu Q."/>
            <person name="Yang H."/>
            <person name="Zhang Y.E."/>
            <person name="Wang W."/>
            <person name="Zhu M."/>
            <person name="He S."/>
            <person name="Zhang G."/>
        </authorList>
    </citation>
    <scope>NUCLEOTIDE SEQUENCE [LARGE SCALE GENOMIC DNA]</scope>
    <source>
        <strain evidence="4">Bchr_013</strain>
    </source>
</reference>
<dbReference type="InterPro" id="IPR002870">
    <property type="entry name" value="Peptidase_M12B_N"/>
</dbReference>
<evidence type="ECO:0000313" key="5">
    <source>
        <dbReference type="Proteomes" id="UP000886611"/>
    </source>
</evidence>
<keyword evidence="1" id="KW-1015">Disulfide bond</keyword>
<gene>
    <name evidence="4" type="primary">Adam23_1</name>
    <name evidence="4" type="ORF">GTO96_0020065</name>
</gene>
<evidence type="ECO:0000256" key="2">
    <source>
        <dbReference type="SAM" id="MobiDB-lite"/>
    </source>
</evidence>
<feature type="domain" description="Peptidase M12B propeptide" evidence="3">
    <location>
        <begin position="106"/>
        <end position="175"/>
    </location>
</feature>
<feature type="region of interest" description="Disordered" evidence="2">
    <location>
        <begin position="1"/>
        <end position="92"/>
    </location>
</feature>
<feature type="non-terminal residue" evidence="4">
    <location>
        <position position="284"/>
    </location>
</feature>